<dbReference type="RefSeq" id="WP_173053896.1">
    <property type="nucleotide sequence ID" value="NZ_BAABGO010000005.1"/>
</dbReference>
<dbReference type="InterPro" id="IPR011992">
    <property type="entry name" value="EF-hand-dom_pair"/>
</dbReference>
<protein>
    <recommendedName>
        <fullName evidence="1">EF-hand domain-containing protein</fullName>
    </recommendedName>
</protein>
<dbReference type="PROSITE" id="PS50222">
    <property type="entry name" value="EF_HAND_2"/>
    <property type="match status" value="1"/>
</dbReference>
<dbReference type="EMBL" id="BLPF01000001">
    <property type="protein sequence ID" value="GFJ76810.1"/>
    <property type="molecule type" value="Genomic_DNA"/>
</dbReference>
<dbReference type="SUPFAM" id="SSF47473">
    <property type="entry name" value="EF-hand"/>
    <property type="match status" value="1"/>
</dbReference>
<dbReference type="InterPro" id="IPR002048">
    <property type="entry name" value="EF_hand_dom"/>
</dbReference>
<evidence type="ECO:0000313" key="3">
    <source>
        <dbReference type="Proteomes" id="UP000482800"/>
    </source>
</evidence>
<feature type="domain" description="EF-hand" evidence="1">
    <location>
        <begin position="131"/>
        <end position="159"/>
    </location>
</feature>
<dbReference type="Pfam" id="PF13202">
    <property type="entry name" value="EF-hand_5"/>
    <property type="match status" value="1"/>
</dbReference>
<evidence type="ECO:0000313" key="2">
    <source>
        <dbReference type="EMBL" id="GFJ76810.1"/>
    </source>
</evidence>
<organism evidence="2 3">
    <name type="scientific">Phytohabitans houttuyneae</name>
    <dbReference type="NCBI Taxonomy" id="1076126"/>
    <lineage>
        <taxon>Bacteria</taxon>
        <taxon>Bacillati</taxon>
        <taxon>Actinomycetota</taxon>
        <taxon>Actinomycetes</taxon>
        <taxon>Micromonosporales</taxon>
        <taxon>Micromonosporaceae</taxon>
    </lineage>
</organism>
<reference evidence="2 3" key="1">
    <citation type="submission" date="2020-03" db="EMBL/GenBank/DDBJ databases">
        <title>Whole genome shotgun sequence of Phytohabitans houttuyneae NBRC 108639.</title>
        <authorList>
            <person name="Komaki H."/>
            <person name="Tamura T."/>
        </authorList>
    </citation>
    <scope>NUCLEOTIDE SEQUENCE [LARGE SCALE GENOMIC DNA]</scope>
    <source>
        <strain evidence="2 3">NBRC 108639</strain>
    </source>
</reference>
<proteinExistence type="predicted"/>
<name>A0A6V8JZX0_9ACTN</name>
<dbReference type="AlphaFoldDB" id="A0A6V8JZX0"/>
<dbReference type="Gene3D" id="1.10.238.10">
    <property type="entry name" value="EF-hand"/>
    <property type="match status" value="1"/>
</dbReference>
<gene>
    <name evidence="2" type="ORF">Phou_009900</name>
</gene>
<sequence>MATRAEYEGLFKRYDHNGDGLIRQSDLDLLNQRWCVALHVAPGCPQWYAITTHSNRLWQHLPGRIDEAGDKVVSLDDWVAAHDDWDFVERVAMPWAVSVFDMGADGEGRVSLQVWMTTQSVSDYPQVASLEAFQRLDENGDGYLDREPFTKYIEDFYRRTGD</sequence>
<comment type="caution">
    <text evidence="2">The sequence shown here is derived from an EMBL/GenBank/DDBJ whole genome shotgun (WGS) entry which is preliminary data.</text>
</comment>
<dbReference type="Proteomes" id="UP000482800">
    <property type="component" value="Unassembled WGS sequence"/>
</dbReference>
<accession>A0A6V8JZX0</accession>
<evidence type="ECO:0000259" key="1">
    <source>
        <dbReference type="PROSITE" id="PS50222"/>
    </source>
</evidence>
<keyword evidence="3" id="KW-1185">Reference proteome</keyword>
<reference evidence="2 3" key="2">
    <citation type="submission" date="2020-03" db="EMBL/GenBank/DDBJ databases">
        <authorList>
            <person name="Ichikawa N."/>
            <person name="Kimura A."/>
            <person name="Kitahashi Y."/>
            <person name="Uohara A."/>
        </authorList>
    </citation>
    <scope>NUCLEOTIDE SEQUENCE [LARGE SCALE GENOMIC DNA]</scope>
    <source>
        <strain evidence="2 3">NBRC 108639</strain>
    </source>
</reference>
<dbReference type="GO" id="GO:0005509">
    <property type="term" value="F:calcium ion binding"/>
    <property type="evidence" value="ECO:0007669"/>
    <property type="project" value="InterPro"/>
</dbReference>